<dbReference type="AlphaFoldDB" id="A0A655E4S0"/>
<sequence length="112" mass="13501">MIHSVQHGTKRRRRAGHLQTHIESFGHSQLRHDVVQALFRDVDRAGDAHFARQLQTVFIDVSNHHMTRANMFRHRGGHYADWPRPRYQYIFADKIERQRRMHRITKRVENRG</sequence>
<proteinExistence type="predicted"/>
<evidence type="ECO:0000313" key="1">
    <source>
        <dbReference type="EMBL" id="CNV03188.1"/>
    </source>
</evidence>
<protein>
    <submittedName>
        <fullName evidence="1">Uncharacterized protein</fullName>
    </submittedName>
</protein>
<name>A0A655E4S0_SALET</name>
<evidence type="ECO:0000313" key="2">
    <source>
        <dbReference type="Proteomes" id="UP000041314"/>
    </source>
</evidence>
<organism evidence="1 2">
    <name type="scientific">Salmonella enterica subsp. enterica serovar Bovismorbificans</name>
    <dbReference type="NCBI Taxonomy" id="58097"/>
    <lineage>
        <taxon>Bacteria</taxon>
        <taxon>Pseudomonadati</taxon>
        <taxon>Pseudomonadota</taxon>
        <taxon>Gammaproteobacteria</taxon>
        <taxon>Enterobacterales</taxon>
        <taxon>Enterobacteriaceae</taxon>
        <taxon>Salmonella</taxon>
    </lineage>
</organism>
<dbReference type="Proteomes" id="UP000041314">
    <property type="component" value="Unassembled WGS sequence"/>
</dbReference>
<accession>A0A655E4S0</accession>
<reference evidence="1 2" key="1">
    <citation type="submission" date="2015-03" db="EMBL/GenBank/DDBJ databases">
        <authorList>
            <consortium name="Pathogen Informatics"/>
        </authorList>
    </citation>
    <scope>NUCLEOTIDE SEQUENCE [LARGE SCALE GENOMIC DNA]</scope>
    <source>
        <strain evidence="1 2">A1104</strain>
    </source>
</reference>
<dbReference type="EMBL" id="CQPA01000050">
    <property type="protein sequence ID" value="CNV03188.1"/>
    <property type="molecule type" value="Genomic_DNA"/>
</dbReference>
<gene>
    <name evidence="1" type="ORF">ERS008198_04163</name>
</gene>